<dbReference type="EMBL" id="CAMXCH010000001">
    <property type="protein sequence ID" value="CAI3935896.1"/>
    <property type="molecule type" value="Genomic_DNA"/>
</dbReference>
<dbReference type="Proteomes" id="UP001154272">
    <property type="component" value="Unassembled WGS sequence"/>
</dbReference>
<keyword evidence="2" id="KW-1185">Reference proteome</keyword>
<protein>
    <recommendedName>
        <fullName evidence="3">CHAD domain-containing protein</fullName>
    </recommendedName>
</protein>
<evidence type="ECO:0008006" key="3">
    <source>
        <dbReference type="Google" id="ProtNLM"/>
    </source>
</evidence>
<sequence>MIFKKNVSIHAKQIVDFERFHFSEEQCQQLYDMICVDDKVDLQSTLPSHINFDYTQKQLIEGFMISRQLWLEGILDKRFPEIVKQLCSSYHISEEDKVIYKMVRAKFKHLCYACRGFDERHKPPFLLGRTTALLGIIQDGFKHKKANIVIPNALLLNALWNKKGQSLLKKEVYRFFPCDVESFTSAVNKRVTFIQNETQQNSTVSAHQFHTLRKQMSMLSAVYGTFDVLFPSSYHHQTFQYLATINGLMGDYHDILIERKINKTQNYFFDHFIIPEEISSRLANFIKHFTTK</sequence>
<proteinExistence type="predicted"/>
<accession>A0ABM9HME4</accession>
<dbReference type="RefSeq" id="WP_282023577.1">
    <property type="nucleotide sequence ID" value="NZ_CAMXCH010000001.1"/>
</dbReference>
<organism evidence="1 2">
    <name type="scientific">Commensalibacter papalotli</name>
    <name type="common">ex Botero et al. 2024</name>
    <dbReference type="NCBI Taxonomy" id="2972766"/>
    <lineage>
        <taxon>Bacteria</taxon>
        <taxon>Pseudomonadati</taxon>
        <taxon>Pseudomonadota</taxon>
        <taxon>Alphaproteobacteria</taxon>
        <taxon>Acetobacterales</taxon>
        <taxon>Acetobacteraceae</taxon>
    </lineage>
</organism>
<evidence type="ECO:0000313" key="1">
    <source>
        <dbReference type="EMBL" id="CAI3935896.1"/>
    </source>
</evidence>
<evidence type="ECO:0000313" key="2">
    <source>
        <dbReference type="Proteomes" id="UP001154272"/>
    </source>
</evidence>
<reference evidence="1" key="1">
    <citation type="submission" date="2022-10" db="EMBL/GenBank/DDBJ databases">
        <authorList>
            <person name="Botero Cardona J."/>
        </authorList>
    </citation>
    <scope>NUCLEOTIDE SEQUENCE</scope>
    <source>
        <strain evidence="1">R-83534</strain>
    </source>
</reference>
<gene>
    <name evidence="1" type="ORF">R83534S58_LOCUS824</name>
</gene>
<name>A0ABM9HME4_9PROT</name>
<comment type="caution">
    <text evidence="1">The sequence shown here is derived from an EMBL/GenBank/DDBJ whole genome shotgun (WGS) entry which is preliminary data.</text>
</comment>